<keyword evidence="1" id="KW-0597">Phosphoprotein</keyword>
<proteinExistence type="predicted"/>
<dbReference type="PANTHER" id="PTHR45526">
    <property type="entry name" value="TRANSCRIPTIONAL REGULATORY PROTEIN DPIA"/>
    <property type="match status" value="1"/>
</dbReference>
<dbReference type="eggNOG" id="COG4565">
    <property type="taxonomic scope" value="Bacteria"/>
</dbReference>
<dbReference type="EMBL" id="AYXG01000101">
    <property type="protein sequence ID" value="EWC61798.1"/>
    <property type="molecule type" value="Genomic_DNA"/>
</dbReference>
<keyword evidence="4" id="KW-1185">Reference proteome</keyword>
<accession>W7IN24</accession>
<dbReference type="InterPro" id="IPR011006">
    <property type="entry name" value="CheY-like_superfamily"/>
</dbReference>
<name>W7IN24_9PSEU</name>
<dbReference type="Pfam" id="PF00072">
    <property type="entry name" value="Response_reg"/>
    <property type="match status" value="1"/>
</dbReference>
<evidence type="ECO:0000313" key="4">
    <source>
        <dbReference type="Proteomes" id="UP000019277"/>
    </source>
</evidence>
<feature type="modified residue" description="4-aspartylphosphate" evidence="1">
    <location>
        <position position="48"/>
    </location>
</feature>
<evidence type="ECO:0000259" key="2">
    <source>
        <dbReference type="PROSITE" id="PS50110"/>
    </source>
</evidence>
<dbReference type="SUPFAM" id="SSF52172">
    <property type="entry name" value="CheY-like"/>
    <property type="match status" value="1"/>
</dbReference>
<dbReference type="AlphaFoldDB" id="W7IN24"/>
<dbReference type="InterPro" id="IPR051271">
    <property type="entry name" value="2C-system_Tx_regulators"/>
</dbReference>
<comment type="caution">
    <text evidence="3">The sequence shown here is derived from an EMBL/GenBank/DDBJ whole genome shotgun (WGS) entry which is preliminary data.</text>
</comment>
<sequence>MDGDRTAAGTHRGQVEGLPGFTVVTTTHTASAARRALVHRRVDLVLLDPRLPDGSGVHLLRWLRATGLDVDVIAVADTPDPAGLRACVSLGVLHYLLKPLTGEHLRHRLVRYAQYRAAAGGFDGQEDVDRAMAVPRTPPAPPGGISGSTLDTVRGSLRAAGGAGLTAVDLAARVGLSRVTARRYLEYMVLAGSADRVPYYGTVGRPRLHYRWLGA</sequence>
<dbReference type="InterPro" id="IPR001789">
    <property type="entry name" value="Sig_transdc_resp-reg_receiver"/>
</dbReference>
<evidence type="ECO:0000256" key="1">
    <source>
        <dbReference type="PROSITE-ProRule" id="PRU00169"/>
    </source>
</evidence>
<dbReference type="SMART" id="SM00448">
    <property type="entry name" value="REC"/>
    <property type="match status" value="1"/>
</dbReference>
<dbReference type="Proteomes" id="UP000019277">
    <property type="component" value="Unassembled WGS sequence"/>
</dbReference>
<dbReference type="GO" id="GO:0000156">
    <property type="term" value="F:phosphorelay response regulator activity"/>
    <property type="evidence" value="ECO:0007669"/>
    <property type="project" value="TreeGrafter"/>
</dbReference>
<evidence type="ECO:0000313" key="3">
    <source>
        <dbReference type="EMBL" id="EWC61798.1"/>
    </source>
</evidence>
<feature type="domain" description="Response regulatory" evidence="2">
    <location>
        <begin position="1"/>
        <end position="113"/>
    </location>
</feature>
<protein>
    <submittedName>
        <fullName evidence="3">Putative two-component system response regulator</fullName>
    </submittedName>
</protein>
<dbReference type="PROSITE" id="PS50110">
    <property type="entry name" value="RESPONSE_REGULATORY"/>
    <property type="match status" value="1"/>
</dbReference>
<dbReference type="Gene3D" id="3.40.50.2300">
    <property type="match status" value="1"/>
</dbReference>
<gene>
    <name evidence="3" type="ORF">UO65_2857</name>
</gene>
<dbReference type="PANTHER" id="PTHR45526:SF1">
    <property type="entry name" value="TRANSCRIPTIONAL REGULATORY PROTEIN DCUR-RELATED"/>
    <property type="match status" value="1"/>
</dbReference>
<reference evidence="3 4" key="1">
    <citation type="journal article" date="2014" name="Genome Announc.">
        <title>Draft Genome Sequence of the Antitrypanosomally Active Sponge-Associated Bacterium Actinokineospora sp. Strain EG49.</title>
        <authorList>
            <person name="Harjes J."/>
            <person name="Ryu T."/>
            <person name="Abdelmohsen U.R."/>
            <person name="Moitinho-Silva L."/>
            <person name="Horn H."/>
            <person name="Ravasi T."/>
            <person name="Hentschel U."/>
        </authorList>
    </citation>
    <scope>NUCLEOTIDE SEQUENCE [LARGE SCALE GENOMIC DNA]</scope>
    <source>
        <strain evidence="3 4">EG49</strain>
    </source>
</reference>
<dbReference type="STRING" id="909613.UO65_2857"/>
<organism evidence="3 4">
    <name type="scientific">Actinokineospora spheciospongiae</name>
    <dbReference type="NCBI Taxonomy" id="909613"/>
    <lineage>
        <taxon>Bacteria</taxon>
        <taxon>Bacillati</taxon>
        <taxon>Actinomycetota</taxon>
        <taxon>Actinomycetes</taxon>
        <taxon>Pseudonocardiales</taxon>
        <taxon>Pseudonocardiaceae</taxon>
        <taxon>Actinokineospora</taxon>
    </lineage>
</organism>